<evidence type="ECO:0000313" key="3">
    <source>
        <dbReference type="Proteomes" id="UP000318081"/>
    </source>
</evidence>
<gene>
    <name evidence="2" type="ORF">TBK1r_61900</name>
</gene>
<keyword evidence="3" id="KW-1185">Reference proteome</keyword>
<evidence type="ECO:0000256" key="1">
    <source>
        <dbReference type="SAM" id="MobiDB-lite"/>
    </source>
</evidence>
<proteinExistence type="predicted"/>
<accession>A0ABX5XZF4</accession>
<organism evidence="2 3">
    <name type="scientific">Stieleria magnilauensis</name>
    <dbReference type="NCBI Taxonomy" id="2527963"/>
    <lineage>
        <taxon>Bacteria</taxon>
        <taxon>Pseudomonadati</taxon>
        <taxon>Planctomycetota</taxon>
        <taxon>Planctomycetia</taxon>
        <taxon>Pirellulales</taxon>
        <taxon>Pirellulaceae</taxon>
        <taxon>Stieleria</taxon>
    </lineage>
</organism>
<reference evidence="2 3" key="1">
    <citation type="submission" date="2019-02" db="EMBL/GenBank/DDBJ databases">
        <title>Deep-cultivation of Planctomycetes and their phenomic and genomic characterization uncovers novel biology.</title>
        <authorList>
            <person name="Wiegand S."/>
            <person name="Jogler M."/>
            <person name="Boedeker C."/>
            <person name="Pinto D."/>
            <person name="Vollmers J."/>
            <person name="Rivas-Marin E."/>
            <person name="Kohn T."/>
            <person name="Peeters S.H."/>
            <person name="Heuer A."/>
            <person name="Rast P."/>
            <person name="Oberbeckmann S."/>
            <person name="Bunk B."/>
            <person name="Jeske O."/>
            <person name="Meyerdierks A."/>
            <person name="Storesund J.E."/>
            <person name="Kallscheuer N."/>
            <person name="Luecker S."/>
            <person name="Lage O.M."/>
            <person name="Pohl T."/>
            <person name="Merkel B.J."/>
            <person name="Hornburger P."/>
            <person name="Mueller R.-W."/>
            <person name="Bruemmer F."/>
            <person name="Labrenz M."/>
            <person name="Spormann A.M."/>
            <person name="Op den Camp H."/>
            <person name="Overmann J."/>
            <person name="Amann R."/>
            <person name="Jetten M.S.M."/>
            <person name="Mascher T."/>
            <person name="Medema M.H."/>
            <person name="Devos D.P."/>
            <person name="Kaster A.-K."/>
            <person name="Ovreas L."/>
            <person name="Rohde M."/>
            <person name="Galperin M.Y."/>
            <person name="Jogler C."/>
        </authorList>
    </citation>
    <scope>NUCLEOTIDE SEQUENCE [LARGE SCALE GENOMIC DNA]</scope>
    <source>
        <strain evidence="2 3">TBK1r</strain>
    </source>
</reference>
<evidence type="ECO:0000313" key="2">
    <source>
        <dbReference type="EMBL" id="QDV87161.1"/>
    </source>
</evidence>
<name>A0ABX5XZF4_9BACT</name>
<sequence>MPRSILRRPRDFAAIAPPRFPAFVSGRPRRRSASEMPSPEEIAERAAKIRAGWSESTRASRSNRAYAENGWTLPDIDTREFLISE</sequence>
<dbReference type="EMBL" id="CP036432">
    <property type="protein sequence ID" value="QDV87161.1"/>
    <property type="molecule type" value="Genomic_DNA"/>
</dbReference>
<dbReference type="Proteomes" id="UP000318081">
    <property type="component" value="Chromosome"/>
</dbReference>
<feature type="region of interest" description="Disordered" evidence="1">
    <location>
        <begin position="23"/>
        <end position="43"/>
    </location>
</feature>
<protein>
    <submittedName>
        <fullName evidence="2">Uncharacterized protein</fullName>
    </submittedName>
</protein>